<evidence type="ECO:0000313" key="2">
    <source>
        <dbReference type="EMBL" id="GFY09932.1"/>
    </source>
</evidence>
<keyword evidence="3" id="KW-1185">Reference proteome</keyword>
<feature type="compositionally biased region" description="Basic residues" evidence="1">
    <location>
        <begin position="25"/>
        <end position="34"/>
    </location>
</feature>
<accession>A0A8X6S9K3</accession>
<evidence type="ECO:0000256" key="1">
    <source>
        <dbReference type="SAM" id="MobiDB-lite"/>
    </source>
</evidence>
<comment type="caution">
    <text evidence="2">The sequence shown here is derived from an EMBL/GenBank/DDBJ whole genome shotgun (WGS) entry which is preliminary data.</text>
</comment>
<gene>
    <name evidence="2" type="ORF">TNCV_3698941</name>
</gene>
<feature type="compositionally biased region" description="Basic and acidic residues" evidence="1">
    <location>
        <begin position="15"/>
        <end position="24"/>
    </location>
</feature>
<protein>
    <submittedName>
        <fullName evidence="2">Uncharacterized protein</fullName>
    </submittedName>
</protein>
<name>A0A8X6S9K3_TRICX</name>
<dbReference type="Proteomes" id="UP000887159">
    <property type="component" value="Unassembled WGS sequence"/>
</dbReference>
<proteinExistence type="predicted"/>
<organism evidence="2 3">
    <name type="scientific">Trichonephila clavipes</name>
    <name type="common">Golden silk orbweaver</name>
    <name type="synonym">Nephila clavipes</name>
    <dbReference type="NCBI Taxonomy" id="2585209"/>
    <lineage>
        <taxon>Eukaryota</taxon>
        <taxon>Metazoa</taxon>
        <taxon>Ecdysozoa</taxon>
        <taxon>Arthropoda</taxon>
        <taxon>Chelicerata</taxon>
        <taxon>Arachnida</taxon>
        <taxon>Araneae</taxon>
        <taxon>Araneomorphae</taxon>
        <taxon>Entelegynae</taxon>
        <taxon>Araneoidea</taxon>
        <taxon>Nephilidae</taxon>
        <taxon>Trichonephila</taxon>
    </lineage>
</organism>
<feature type="region of interest" description="Disordered" evidence="1">
    <location>
        <begin position="1"/>
        <end position="78"/>
    </location>
</feature>
<dbReference type="EMBL" id="BMAU01021292">
    <property type="protein sequence ID" value="GFY09932.1"/>
    <property type="molecule type" value="Genomic_DNA"/>
</dbReference>
<dbReference type="AlphaFoldDB" id="A0A8X6S9K3"/>
<feature type="compositionally biased region" description="Acidic residues" evidence="1">
    <location>
        <begin position="40"/>
        <end position="51"/>
    </location>
</feature>
<reference evidence="2" key="1">
    <citation type="submission" date="2020-08" db="EMBL/GenBank/DDBJ databases">
        <title>Multicomponent nature underlies the extraordinary mechanical properties of spider dragline silk.</title>
        <authorList>
            <person name="Kono N."/>
            <person name="Nakamura H."/>
            <person name="Mori M."/>
            <person name="Yoshida Y."/>
            <person name="Ohtoshi R."/>
            <person name="Malay A.D."/>
            <person name="Moran D.A.P."/>
            <person name="Tomita M."/>
            <person name="Numata K."/>
            <person name="Arakawa K."/>
        </authorList>
    </citation>
    <scope>NUCLEOTIDE SEQUENCE</scope>
</reference>
<sequence>MSLSILEGASKKRKIDISEKEKNSVKHKTINKRLTRSESESDVESINDEDERNSLFGKNRKPWSLPTSSPGAIESPGALNQHEKYDVVITDDLRLAEEIPPLSVYVVQDLR</sequence>
<evidence type="ECO:0000313" key="3">
    <source>
        <dbReference type="Proteomes" id="UP000887159"/>
    </source>
</evidence>